<dbReference type="GO" id="GO:0003723">
    <property type="term" value="F:RNA binding"/>
    <property type="evidence" value="ECO:0007669"/>
    <property type="project" value="InterPro"/>
</dbReference>
<dbReference type="OrthoDB" id="1744977at2759"/>
<evidence type="ECO:0000259" key="2">
    <source>
        <dbReference type="Pfam" id="PF00076"/>
    </source>
</evidence>
<reference evidence="3 4" key="1">
    <citation type="journal article" date="2018" name="Mol. Plant">
        <title>The genome of Artemisia annua provides insight into the evolution of Asteraceae family and artemisinin biosynthesis.</title>
        <authorList>
            <person name="Shen Q."/>
            <person name="Zhang L."/>
            <person name="Liao Z."/>
            <person name="Wang S."/>
            <person name="Yan T."/>
            <person name="Shi P."/>
            <person name="Liu M."/>
            <person name="Fu X."/>
            <person name="Pan Q."/>
            <person name="Wang Y."/>
            <person name="Lv Z."/>
            <person name="Lu X."/>
            <person name="Zhang F."/>
            <person name="Jiang W."/>
            <person name="Ma Y."/>
            <person name="Chen M."/>
            <person name="Hao X."/>
            <person name="Li L."/>
            <person name="Tang Y."/>
            <person name="Lv G."/>
            <person name="Zhou Y."/>
            <person name="Sun X."/>
            <person name="Brodelius P.E."/>
            <person name="Rose J.K.C."/>
            <person name="Tang K."/>
        </authorList>
    </citation>
    <scope>NUCLEOTIDE SEQUENCE [LARGE SCALE GENOMIC DNA]</scope>
    <source>
        <strain evidence="4">cv. Huhao1</strain>
        <tissue evidence="3">Leaf</tissue>
    </source>
</reference>
<dbReference type="EMBL" id="PKPP01011077">
    <property type="protein sequence ID" value="PWA44828.1"/>
    <property type="molecule type" value="Genomic_DNA"/>
</dbReference>
<gene>
    <name evidence="3" type="ORF">CTI12_AA523020</name>
</gene>
<name>A0A2U1L762_ARTAN</name>
<dbReference type="Proteomes" id="UP000245207">
    <property type="component" value="Unassembled WGS sequence"/>
</dbReference>
<evidence type="ECO:0000313" key="4">
    <source>
        <dbReference type="Proteomes" id="UP000245207"/>
    </source>
</evidence>
<keyword evidence="4" id="KW-1185">Reference proteome</keyword>
<dbReference type="CDD" id="cd00590">
    <property type="entry name" value="RRM_SF"/>
    <property type="match status" value="1"/>
</dbReference>
<organism evidence="3 4">
    <name type="scientific">Artemisia annua</name>
    <name type="common">Sweet wormwood</name>
    <dbReference type="NCBI Taxonomy" id="35608"/>
    <lineage>
        <taxon>Eukaryota</taxon>
        <taxon>Viridiplantae</taxon>
        <taxon>Streptophyta</taxon>
        <taxon>Embryophyta</taxon>
        <taxon>Tracheophyta</taxon>
        <taxon>Spermatophyta</taxon>
        <taxon>Magnoliopsida</taxon>
        <taxon>eudicotyledons</taxon>
        <taxon>Gunneridae</taxon>
        <taxon>Pentapetalae</taxon>
        <taxon>asterids</taxon>
        <taxon>campanulids</taxon>
        <taxon>Asterales</taxon>
        <taxon>Asteraceae</taxon>
        <taxon>Asteroideae</taxon>
        <taxon>Anthemideae</taxon>
        <taxon>Artemisiinae</taxon>
        <taxon>Artemisia</taxon>
    </lineage>
</organism>
<feature type="domain" description="RRM" evidence="2">
    <location>
        <begin position="17"/>
        <end position="70"/>
    </location>
</feature>
<protein>
    <recommendedName>
        <fullName evidence="2">RRM domain-containing protein</fullName>
    </recommendedName>
</protein>
<evidence type="ECO:0000256" key="1">
    <source>
        <dbReference type="SAM" id="MobiDB-lite"/>
    </source>
</evidence>
<dbReference type="Gene3D" id="3.30.70.330">
    <property type="match status" value="1"/>
</dbReference>
<dbReference type="InterPro" id="IPR012677">
    <property type="entry name" value="Nucleotide-bd_a/b_plait_sf"/>
</dbReference>
<dbReference type="SUPFAM" id="SSF54928">
    <property type="entry name" value="RNA-binding domain, RBD"/>
    <property type="match status" value="1"/>
</dbReference>
<dbReference type="InterPro" id="IPR000504">
    <property type="entry name" value="RRM_dom"/>
</dbReference>
<accession>A0A2U1L762</accession>
<comment type="caution">
    <text evidence="3">The sequence shown here is derived from an EMBL/GenBank/DDBJ whole genome shotgun (WGS) entry which is preliminary data.</text>
</comment>
<proteinExistence type="predicted"/>
<feature type="region of interest" description="Disordered" evidence="1">
    <location>
        <begin position="300"/>
        <end position="320"/>
    </location>
</feature>
<evidence type="ECO:0000313" key="3">
    <source>
        <dbReference type="EMBL" id="PWA44828.1"/>
    </source>
</evidence>
<sequence>MGSFRSKEDVSKISTSIYVTNFPDSISAKELFHTCKQYGHVVDAFIPTKRSKDSRFIRENKKDNSNEVKKTNNSFSSRQNVFSKAMDKVVNGKSFVNVVKGNNTVGEKFNSPAIVLDDDCINRKDLSFSLMGRVLEISSLANLKKALCNEGFDELKITYLGELWVMLEFVNNETKESFWGNVGAKSWFSVLKHASLDFIPDGRMAWVEIDGIPFKFWSDNTFKHIAAKWGELMDMDDYDETGFHSKRLCIYTKVGETDKVKDQEQSFQYPPGFTPNAECNKGNVEGVHMDMVNENVEDVREDSSSVNKDNGADNLDSFKTNSGPTRSGWFKKSNVSRCQIHLDRVETVLNSIWHSSWDGLTLGCHE</sequence>
<dbReference type="Pfam" id="PF00076">
    <property type="entry name" value="RRM_1"/>
    <property type="match status" value="1"/>
</dbReference>
<dbReference type="AlphaFoldDB" id="A0A2U1L762"/>
<dbReference type="InterPro" id="IPR035979">
    <property type="entry name" value="RBD_domain_sf"/>
</dbReference>